<keyword evidence="4" id="KW-1185">Reference proteome</keyword>
<dbReference type="EMBL" id="JAZAVJ010000518">
    <property type="protein sequence ID" value="KAK7394041.1"/>
    <property type="molecule type" value="Genomic_DNA"/>
</dbReference>
<gene>
    <name evidence="3" type="ORF">QQX98_013172</name>
</gene>
<feature type="region of interest" description="Disordered" evidence="1">
    <location>
        <begin position="224"/>
        <end position="437"/>
    </location>
</feature>
<evidence type="ECO:0000256" key="2">
    <source>
        <dbReference type="SAM" id="SignalP"/>
    </source>
</evidence>
<protein>
    <submittedName>
        <fullName evidence="3">Uncharacterized protein</fullName>
    </submittedName>
</protein>
<dbReference type="Proteomes" id="UP001498476">
    <property type="component" value="Unassembled WGS sequence"/>
</dbReference>
<name>A0ABR1GH61_9HYPO</name>
<evidence type="ECO:0000256" key="1">
    <source>
        <dbReference type="SAM" id="MobiDB-lite"/>
    </source>
</evidence>
<keyword evidence="2" id="KW-0732">Signal</keyword>
<comment type="caution">
    <text evidence="3">The sequence shown here is derived from an EMBL/GenBank/DDBJ whole genome shotgun (WGS) entry which is preliminary data.</text>
</comment>
<evidence type="ECO:0000313" key="4">
    <source>
        <dbReference type="Proteomes" id="UP001498476"/>
    </source>
</evidence>
<proteinExistence type="predicted"/>
<reference evidence="3 4" key="1">
    <citation type="journal article" date="2025" name="Microbiol. Resour. Announc.">
        <title>Draft genome sequences for Neonectria magnoliae and Neonectria punicea, canker pathogens of Liriodendron tulipifera and Acer saccharum in West Virginia.</title>
        <authorList>
            <person name="Petronek H.M."/>
            <person name="Kasson M.T."/>
            <person name="Metheny A.M."/>
            <person name="Stauder C.M."/>
            <person name="Lovett B."/>
            <person name="Lynch S.C."/>
            <person name="Garnas J.R."/>
            <person name="Kasson L.R."/>
            <person name="Stajich J.E."/>
        </authorList>
    </citation>
    <scope>NUCLEOTIDE SEQUENCE [LARGE SCALE GENOMIC DNA]</scope>
    <source>
        <strain evidence="3 4">NRRL 64653</strain>
    </source>
</reference>
<feature type="signal peptide" evidence="2">
    <location>
        <begin position="1"/>
        <end position="21"/>
    </location>
</feature>
<feature type="compositionally biased region" description="Low complexity" evidence="1">
    <location>
        <begin position="383"/>
        <end position="433"/>
    </location>
</feature>
<accession>A0ABR1GH61</accession>
<feature type="compositionally biased region" description="Low complexity" evidence="1">
    <location>
        <begin position="225"/>
        <end position="362"/>
    </location>
</feature>
<organism evidence="3 4">
    <name type="scientific">Neonectria punicea</name>
    <dbReference type="NCBI Taxonomy" id="979145"/>
    <lineage>
        <taxon>Eukaryota</taxon>
        <taxon>Fungi</taxon>
        <taxon>Dikarya</taxon>
        <taxon>Ascomycota</taxon>
        <taxon>Pezizomycotina</taxon>
        <taxon>Sordariomycetes</taxon>
        <taxon>Hypocreomycetidae</taxon>
        <taxon>Hypocreales</taxon>
        <taxon>Nectriaceae</taxon>
        <taxon>Neonectria</taxon>
    </lineage>
</organism>
<sequence>MRFYIAQSLLFGAAFVSRSEAVFSVTAGTDASDLYAASFGAAGLDSDSAPACTGEDSTGTFSDGPFDIGNGVILTTGTAEGALPGGDVNVNAGRQGGQYCQGDIYDEVIFNAYFTIQDDVTALSFNPALKRRDLDGRSRNKRGAPPEMIRPDHMIIILDEDVVAEKDATDTDLDQTPDDTGMSYDRSSMLISLEVPVTRGDHEMIFVICDSDGPDRDSALLFNLETEQQTTTTTTTTTSETLTTTSTETTTDTTMTTTTTTTTTSKTTSDTTTDSTMTTLEDTTSTISSETTSDETTSTTTSDETTSETTSSETNSEDTTTSDETTSETTTSPSETTSDSTSETSETTAETTETTSNSESSTADLEDGTATTSAESSTEEVTESTTPETTSTTEPDSTEPIAPQPASITASSNSSATTTSSLAATPSASEPTTNLPTVDGYTFVGCLGSEAGYPSFDEVGRSDDMTPALCVSLSQGRTYIGIIDE</sequence>
<feature type="chain" id="PRO_5045200771" evidence="2">
    <location>
        <begin position="22"/>
        <end position="485"/>
    </location>
</feature>
<evidence type="ECO:0000313" key="3">
    <source>
        <dbReference type="EMBL" id="KAK7394041.1"/>
    </source>
</evidence>